<sequence length="62" mass="7026">MTVKIIKSISNFFDNWLATILFIIGIALIDIGAFYFNVIIGFIVSGLLFIAMAIILNMERRE</sequence>
<feature type="transmembrane region" description="Helical" evidence="1">
    <location>
        <begin position="12"/>
        <end position="29"/>
    </location>
</feature>
<dbReference type="RefSeq" id="WP_105299829.1">
    <property type="nucleotide sequence ID" value="NZ_OKQR01000004.1"/>
</dbReference>
<dbReference type="AlphaFoldDB" id="A0A2N9K6F3"/>
<dbReference type="Proteomes" id="UP000237923">
    <property type="component" value="Unassembled WGS sequence"/>
</dbReference>
<evidence type="ECO:0000313" key="5">
    <source>
        <dbReference type="Proteomes" id="UP000239237"/>
    </source>
</evidence>
<evidence type="ECO:0000313" key="4">
    <source>
        <dbReference type="Proteomes" id="UP000237923"/>
    </source>
</evidence>
<protein>
    <submittedName>
        <fullName evidence="3">Uncharacterized protein</fullName>
    </submittedName>
</protein>
<dbReference type="EMBL" id="OKQU01000001">
    <property type="protein sequence ID" value="SPE06168.1"/>
    <property type="molecule type" value="Genomic_DNA"/>
</dbReference>
<evidence type="ECO:0000313" key="3">
    <source>
        <dbReference type="EMBL" id="SPE06168.1"/>
    </source>
</evidence>
<name>A0A2N9K6F3_9LACO</name>
<evidence type="ECO:0000256" key="1">
    <source>
        <dbReference type="SAM" id="Phobius"/>
    </source>
</evidence>
<keyword evidence="5" id="KW-1185">Reference proteome</keyword>
<keyword evidence="1" id="KW-0472">Membrane</keyword>
<proteinExistence type="predicted"/>
<evidence type="ECO:0000313" key="2">
    <source>
        <dbReference type="EMBL" id="SPD94506.1"/>
    </source>
</evidence>
<keyword evidence="1" id="KW-1133">Transmembrane helix</keyword>
<gene>
    <name evidence="2" type="ORF">LES8486_01690</name>
    <name evidence="3" type="ORF">LES9216_00055</name>
</gene>
<organism evidence="3 4">
    <name type="scientific">Leuconostoc suionicum</name>
    <dbReference type="NCBI Taxonomy" id="1511761"/>
    <lineage>
        <taxon>Bacteria</taxon>
        <taxon>Bacillati</taxon>
        <taxon>Bacillota</taxon>
        <taxon>Bacilli</taxon>
        <taxon>Lactobacillales</taxon>
        <taxon>Lactobacillaceae</taxon>
        <taxon>Leuconostoc</taxon>
    </lineage>
</organism>
<dbReference type="EMBL" id="OKQR01000004">
    <property type="protein sequence ID" value="SPD94506.1"/>
    <property type="molecule type" value="Genomic_DNA"/>
</dbReference>
<reference evidence="2 5" key="2">
    <citation type="submission" date="2018-02" db="EMBL/GenBank/DDBJ databases">
        <authorList>
            <person name="Rodrigo-Torres L."/>
            <person name="Arahal R. D."/>
            <person name="Lucena T."/>
        </authorList>
    </citation>
    <scope>NUCLEOTIDE SEQUENCE [LARGE SCALE GENOMIC DNA]</scope>
    <source>
        <strain evidence="2 5">CECT 8486</strain>
    </source>
</reference>
<accession>A0A2N9K6F3</accession>
<dbReference type="Proteomes" id="UP000239237">
    <property type="component" value="Unassembled WGS sequence"/>
</dbReference>
<feature type="transmembrane region" description="Helical" evidence="1">
    <location>
        <begin position="35"/>
        <end position="56"/>
    </location>
</feature>
<keyword evidence="1" id="KW-0812">Transmembrane</keyword>
<reference evidence="3 4" key="1">
    <citation type="submission" date="2018-02" db="EMBL/GenBank/DDBJ databases">
        <authorList>
            <person name="Cohen D.B."/>
            <person name="Kent A.D."/>
        </authorList>
    </citation>
    <scope>NUCLEOTIDE SEQUENCE [LARGE SCALE GENOMIC DNA]</scope>
    <source>
        <strain evidence="3 4">CECT 9216</strain>
    </source>
</reference>